<dbReference type="RefSeq" id="WP_316413582.1">
    <property type="nucleotide sequence ID" value="NZ_AP027080.1"/>
</dbReference>
<evidence type="ECO:0000313" key="1">
    <source>
        <dbReference type="EMBL" id="BDU74900.1"/>
    </source>
</evidence>
<sequence>MKLRAEKIIDGIPINPVLPKRFWDTDNERRPASHQPWWFLPFVVTGPNEAWAGGVRFDTWCLDGGAWDRPTCWGKFGTLEEAVQCAQEGPAWRRREGCP</sequence>
<dbReference type="KEGG" id="msil:METEAL_40740"/>
<protein>
    <submittedName>
        <fullName evidence="1">Uncharacterized protein</fullName>
    </submittedName>
</protein>
<proteinExistence type="predicted"/>
<dbReference type="EMBL" id="AP027080">
    <property type="protein sequence ID" value="BDU74900.1"/>
    <property type="molecule type" value="Genomic_DNA"/>
</dbReference>
<dbReference type="AlphaFoldDB" id="A0AA48KBB1"/>
<name>A0AA48KBB1_9BACT</name>
<dbReference type="Proteomes" id="UP001238179">
    <property type="component" value="Chromosome"/>
</dbReference>
<evidence type="ECO:0000313" key="2">
    <source>
        <dbReference type="Proteomes" id="UP001238179"/>
    </source>
</evidence>
<reference evidence="2" key="1">
    <citation type="journal article" date="2023" name="Int. J. Syst. Evol. Microbiol.">
        <title>Mesoterricola silvestris gen. nov., sp. nov., Mesoterricola sediminis sp. nov., Geothrix oryzae sp. nov., Geothrix edaphica sp. nov., Geothrix rubra sp. nov., and Geothrix limicola sp. nov., six novel members of Acidobacteriota isolated from soils.</title>
        <authorList>
            <person name="Itoh H."/>
            <person name="Sugisawa Y."/>
            <person name="Mise K."/>
            <person name="Xu Z."/>
            <person name="Kuniyasu M."/>
            <person name="Ushijima N."/>
            <person name="Kawano K."/>
            <person name="Kobayashi E."/>
            <person name="Shiratori Y."/>
            <person name="Masuda Y."/>
            <person name="Senoo K."/>
        </authorList>
    </citation>
    <scope>NUCLEOTIDE SEQUENCE [LARGE SCALE GENOMIC DNA]</scope>
    <source>
        <strain evidence="2">W79</strain>
    </source>
</reference>
<gene>
    <name evidence="1" type="ORF">METEAL_40740</name>
</gene>
<keyword evidence="2" id="KW-1185">Reference proteome</keyword>
<accession>A0AA48KBB1</accession>
<organism evidence="1 2">
    <name type="scientific">Mesoterricola silvestris</name>
    <dbReference type="NCBI Taxonomy" id="2927979"/>
    <lineage>
        <taxon>Bacteria</taxon>
        <taxon>Pseudomonadati</taxon>
        <taxon>Acidobacteriota</taxon>
        <taxon>Holophagae</taxon>
        <taxon>Holophagales</taxon>
        <taxon>Holophagaceae</taxon>
        <taxon>Mesoterricola</taxon>
    </lineage>
</organism>